<feature type="region of interest" description="Disordered" evidence="3">
    <location>
        <begin position="21"/>
        <end position="85"/>
    </location>
</feature>
<evidence type="ECO:0000313" key="4">
    <source>
        <dbReference type="EMBL" id="KAF3804162.1"/>
    </source>
</evidence>
<dbReference type="Proteomes" id="UP000613401">
    <property type="component" value="Unassembled WGS sequence"/>
</dbReference>
<dbReference type="PANTHER" id="PTHR37534:SF24">
    <property type="entry name" value="MISCELLANEOUS ZN(II)2CYS6 TRANSCRIPTION FACTOR (EUROFUNG)-RELATED"/>
    <property type="match status" value="1"/>
</dbReference>
<dbReference type="GO" id="GO:0000976">
    <property type="term" value="F:transcription cis-regulatory region binding"/>
    <property type="evidence" value="ECO:0007669"/>
    <property type="project" value="TreeGrafter"/>
</dbReference>
<evidence type="ECO:0000256" key="3">
    <source>
        <dbReference type="SAM" id="MobiDB-lite"/>
    </source>
</evidence>
<sequence>MLSPATINDSDSTAALPLDRVESTGSHSHSQSRSHAHSHSLSHSQGPSHYGAAAVTPAASTWGLGDPAPSQHLSSEASTSPAESWRLDEFVTDPGYLAYQEELRCLIFNTAQTAAPTREGTPEAADGGFAAGGFAAPGTMLGDDSAARRHAGQILGTGRRLEYLKNYVGEVAPWLDMFDSDRAFGIQVPVLARSSPALLYAVLALSARQMERKEGKQTSFDSLELYQEAIRLLTPLLQSRDQKIIPICTILCCLEMMSASAQDWRKHLEGCAALFDSFYVHGFSGGLLQAVFWCYARMDLCGALISDGTESTLLTPSKWLPSGASHNEARELFHQSGGTPDMHANYAVYLCAKVCELVADRTRYFELGDAGTCSSPDELTDRWVRLWEDLQAWTRDRPPELLPVQSIQSSPFPQILFLHWAAISSNQLYHTACTLLLGSMPRPLSIKLGGVTGSAIWHAKCICGISLANPHQGCLNNAIQPLWVAGRLLSHKSEHALLVRLIRSIEAVTGWGTCWRIDDLETAWGYKVRKELRGFYASRNYGNRWTGIVYTNPQSSLTLAANPSTFHPASAFTRSKHSRIARCCGSYVIRCAARYSDATRHRSQLSRRSLFSAMPHTLCACHSGDVADEELPLDFFVPAAACSEQQHRGVVELVREDGGAVGEEDDGEEGLVAAVDLDHRPELLRAVGVPQAQRVAEHRPAVDGRERGSAVGIGSGGLRREAAAAEVDDLGTEEERLDGVLKDGLCDGGGGVPLLRHGVVV</sequence>
<reference evidence="4" key="2">
    <citation type="submission" date="2020-03" db="EMBL/GenBank/DDBJ databases">
        <authorList>
            <person name="Fu F.-F."/>
            <person name="Chen J."/>
        </authorList>
    </citation>
    <scope>NUCLEOTIDE SEQUENCE</scope>
    <source>
        <strain evidence="4">Lc1</strain>
    </source>
</reference>
<proteinExistence type="predicted"/>
<comment type="subcellular location">
    <subcellularLocation>
        <location evidence="1">Nucleus</location>
    </subcellularLocation>
</comment>
<dbReference type="GeneID" id="69007683"/>
<dbReference type="PANTHER" id="PTHR37534">
    <property type="entry name" value="TRANSCRIPTIONAL ACTIVATOR PROTEIN UGA3"/>
    <property type="match status" value="1"/>
</dbReference>
<feature type="compositionally biased region" description="Basic residues" evidence="3">
    <location>
        <begin position="30"/>
        <end position="40"/>
    </location>
</feature>
<reference evidence="4" key="1">
    <citation type="journal article" date="2020" name="Phytopathology">
        <title>Genome sequence and comparative analysis of Colletotrichum gloeosporioides isolated from Liriodendron leaves.</title>
        <authorList>
            <person name="Fu F.F."/>
            <person name="Hao Z."/>
            <person name="Wang P."/>
            <person name="Lu Y."/>
            <person name="Xue L.J."/>
            <person name="Wei G."/>
            <person name="Tian Y."/>
            <person name="Baishi H."/>
            <person name="Xu H."/>
            <person name="Shi J."/>
            <person name="Cheng T."/>
            <person name="Wang G."/>
            <person name="Yi Y."/>
            <person name="Chen J."/>
        </authorList>
    </citation>
    <scope>NUCLEOTIDE SEQUENCE</scope>
    <source>
        <strain evidence="4">Lc1</strain>
    </source>
</reference>
<dbReference type="InterPro" id="IPR021858">
    <property type="entry name" value="Fun_TF"/>
</dbReference>
<dbReference type="CDD" id="cd12148">
    <property type="entry name" value="fungal_TF_MHR"/>
    <property type="match status" value="1"/>
</dbReference>
<keyword evidence="2" id="KW-0539">Nucleus</keyword>
<dbReference type="Pfam" id="PF11951">
    <property type="entry name" value="Fungal_trans_2"/>
    <property type="match status" value="1"/>
</dbReference>
<feature type="compositionally biased region" description="Polar residues" evidence="3">
    <location>
        <begin position="71"/>
        <end position="82"/>
    </location>
</feature>
<evidence type="ECO:0008006" key="6">
    <source>
        <dbReference type="Google" id="ProtNLM"/>
    </source>
</evidence>
<gene>
    <name evidence="4" type="ORF">GCG54_00000511</name>
</gene>
<dbReference type="GO" id="GO:0003700">
    <property type="term" value="F:DNA-binding transcription factor activity"/>
    <property type="evidence" value="ECO:0007669"/>
    <property type="project" value="TreeGrafter"/>
</dbReference>
<dbReference type="GO" id="GO:0045944">
    <property type="term" value="P:positive regulation of transcription by RNA polymerase II"/>
    <property type="evidence" value="ECO:0007669"/>
    <property type="project" value="TreeGrafter"/>
</dbReference>
<accession>A0A8H4CIB0</accession>
<name>A0A8H4CIB0_COLGL</name>
<comment type="caution">
    <text evidence="4">The sequence shown here is derived from an EMBL/GenBank/DDBJ whole genome shotgun (WGS) entry which is preliminary data.</text>
</comment>
<protein>
    <recommendedName>
        <fullName evidence="6">C6 zinc finger domain-containing protein</fullName>
    </recommendedName>
</protein>
<dbReference type="RefSeq" id="XP_045263321.1">
    <property type="nucleotide sequence ID" value="XM_045400648.1"/>
</dbReference>
<evidence type="ECO:0000256" key="2">
    <source>
        <dbReference type="ARBA" id="ARBA00023242"/>
    </source>
</evidence>
<dbReference type="EMBL" id="WVTB01000050">
    <property type="protein sequence ID" value="KAF3804162.1"/>
    <property type="molecule type" value="Genomic_DNA"/>
</dbReference>
<dbReference type="AlphaFoldDB" id="A0A8H4CIB0"/>
<keyword evidence="5" id="KW-1185">Reference proteome</keyword>
<dbReference type="GO" id="GO:0005634">
    <property type="term" value="C:nucleus"/>
    <property type="evidence" value="ECO:0007669"/>
    <property type="project" value="UniProtKB-SubCell"/>
</dbReference>
<organism evidence="4 5">
    <name type="scientific">Colletotrichum gloeosporioides</name>
    <name type="common">Anthracnose fungus</name>
    <name type="synonym">Glomerella cingulata</name>
    <dbReference type="NCBI Taxonomy" id="474922"/>
    <lineage>
        <taxon>Eukaryota</taxon>
        <taxon>Fungi</taxon>
        <taxon>Dikarya</taxon>
        <taxon>Ascomycota</taxon>
        <taxon>Pezizomycotina</taxon>
        <taxon>Sordariomycetes</taxon>
        <taxon>Hypocreomycetidae</taxon>
        <taxon>Glomerellales</taxon>
        <taxon>Glomerellaceae</taxon>
        <taxon>Colletotrichum</taxon>
        <taxon>Colletotrichum gloeosporioides species complex</taxon>
    </lineage>
</organism>
<evidence type="ECO:0000256" key="1">
    <source>
        <dbReference type="ARBA" id="ARBA00004123"/>
    </source>
</evidence>
<evidence type="ECO:0000313" key="5">
    <source>
        <dbReference type="Proteomes" id="UP000613401"/>
    </source>
</evidence>